<dbReference type="PANTHER" id="PTHR43723">
    <property type="entry name" value="COBALT TRANSPORT PROTEIN CBIQ"/>
    <property type="match status" value="1"/>
</dbReference>
<keyword evidence="5 6" id="KW-0472">Membrane</keyword>
<feature type="transmembrane region" description="Helical" evidence="6">
    <location>
        <begin position="115"/>
        <end position="136"/>
    </location>
</feature>
<feature type="transmembrane region" description="Helical" evidence="6">
    <location>
        <begin position="21"/>
        <end position="50"/>
    </location>
</feature>
<evidence type="ECO:0000313" key="7">
    <source>
        <dbReference type="EMBL" id="NOU73408.1"/>
    </source>
</evidence>
<dbReference type="InterPro" id="IPR012809">
    <property type="entry name" value="ECF_CbiQ"/>
</dbReference>
<evidence type="ECO:0000256" key="5">
    <source>
        <dbReference type="ARBA" id="ARBA00023136"/>
    </source>
</evidence>
<dbReference type="InterPro" id="IPR003339">
    <property type="entry name" value="ABC/ECF_trnsptr_transmembrane"/>
</dbReference>
<keyword evidence="2" id="KW-1003">Cell membrane</keyword>
<keyword evidence="3 6" id="KW-0812">Transmembrane</keyword>
<feature type="transmembrane region" description="Helical" evidence="6">
    <location>
        <begin position="62"/>
        <end position="83"/>
    </location>
</feature>
<keyword evidence="8" id="KW-1185">Reference proteome</keyword>
<sequence length="269" mass="30947">MMKLIDSLSYKNALRPLSPMWKCGFAVTMLLFSYLTHPAVQVVIAFWMALWTVGYARVPIKYYVTVIGAACLFFVGSVPALVVEIRPLQEALPDIHEVAAFTFIDWKLSVTSTGLLLIGKLFVRIIASLSCVSFIMFSTPFSEMLQVLQKVRVPKLVLEIMLIMYRFLFILFEIANNMYVAQQSRGGQTGFQNRLKDTAIIIVQMFIKTMQRYKSLSNGLVSRGFTDDIHMAPYRANPVPFRYKLESYVGITLLLLLEMWLRWNWRSIR</sequence>
<accession>A0ABX1XXW2</accession>
<evidence type="ECO:0000256" key="6">
    <source>
        <dbReference type="SAM" id="Phobius"/>
    </source>
</evidence>
<organism evidence="7 8">
    <name type="scientific">Paenibacillus phytorum</name>
    <dbReference type="NCBI Taxonomy" id="2654977"/>
    <lineage>
        <taxon>Bacteria</taxon>
        <taxon>Bacillati</taxon>
        <taxon>Bacillota</taxon>
        <taxon>Bacilli</taxon>
        <taxon>Bacillales</taxon>
        <taxon>Paenibacillaceae</taxon>
        <taxon>Paenibacillus</taxon>
    </lineage>
</organism>
<dbReference type="CDD" id="cd16914">
    <property type="entry name" value="EcfT"/>
    <property type="match status" value="1"/>
</dbReference>
<dbReference type="InterPro" id="IPR052770">
    <property type="entry name" value="Cobalt_transport_CbiQ"/>
</dbReference>
<gene>
    <name evidence="7" type="primary">cbiQ</name>
    <name evidence="7" type="ORF">GC098_18600</name>
</gene>
<feature type="transmembrane region" description="Helical" evidence="6">
    <location>
        <begin position="156"/>
        <end position="175"/>
    </location>
</feature>
<evidence type="ECO:0000256" key="2">
    <source>
        <dbReference type="ARBA" id="ARBA00022475"/>
    </source>
</evidence>
<name>A0ABX1XXW2_9BACL</name>
<comment type="subcellular location">
    <subcellularLocation>
        <location evidence="1">Cell membrane</location>
        <topology evidence="1">Multi-pass membrane protein</topology>
    </subcellularLocation>
</comment>
<dbReference type="EMBL" id="WHOA01000125">
    <property type="protein sequence ID" value="NOU73408.1"/>
    <property type="molecule type" value="Genomic_DNA"/>
</dbReference>
<dbReference type="RefSeq" id="WP_171644819.1">
    <property type="nucleotide sequence ID" value="NZ_WHOA01000125.1"/>
</dbReference>
<reference evidence="7 8" key="1">
    <citation type="submission" date="2019-10" db="EMBL/GenBank/DDBJ databases">
        <title>Description of Paenibacillus terrestris sp. nov.</title>
        <authorList>
            <person name="Carlier A."/>
            <person name="Qi S."/>
        </authorList>
    </citation>
    <scope>NUCLEOTIDE SEQUENCE [LARGE SCALE GENOMIC DNA]</scope>
    <source>
        <strain evidence="7 8">LMG 31458</strain>
    </source>
</reference>
<evidence type="ECO:0000313" key="8">
    <source>
        <dbReference type="Proteomes" id="UP000616779"/>
    </source>
</evidence>
<comment type="caution">
    <text evidence="7">The sequence shown here is derived from an EMBL/GenBank/DDBJ whole genome shotgun (WGS) entry which is preliminary data.</text>
</comment>
<evidence type="ECO:0000256" key="4">
    <source>
        <dbReference type="ARBA" id="ARBA00022989"/>
    </source>
</evidence>
<dbReference type="PANTHER" id="PTHR43723:SF1">
    <property type="entry name" value="COBALT TRANSPORT PROTEIN CBIQ"/>
    <property type="match status" value="1"/>
</dbReference>
<evidence type="ECO:0000256" key="1">
    <source>
        <dbReference type="ARBA" id="ARBA00004651"/>
    </source>
</evidence>
<dbReference type="Pfam" id="PF02361">
    <property type="entry name" value="CbiQ"/>
    <property type="match status" value="1"/>
</dbReference>
<keyword evidence="4 6" id="KW-1133">Transmembrane helix</keyword>
<protein>
    <submittedName>
        <fullName evidence="7">Cobalt ECF transporter T component CbiQ</fullName>
    </submittedName>
</protein>
<dbReference type="NCBIfam" id="TIGR02454">
    <property type="entry name" value="ECF_T_CbiQ"/>
    <property type="match status" value="1"/>
</dbReference>
<dbReference type="Proteomes" id="UP000616779">
    <property type="component" value="Unassembled WGS sequence"/>
</dbReference>
<evidence type="ECO:0000256" key="3">
    <source>
        <dbReference type="ARBA" id="ARBA00022692"/>
    </source>
</evidence>
<proteinExistence type="predicted"/>